<keyword evidence="6" id="KW-0547">Nucleotide-binding</keyword>
<keyword evidence="7" id="KW-0067">ATP-binding</keyword>
<feature type="domain" description="Mur ligase C-terminal" evidence="12">
    <location>
        <begin position="300"/>
        <end position="407"/>
    </location>
</feature>
<gene>
    <name evidence="14" type="primary">folC</name>
    <name evidence="14" type="ORF">HMPREF0634_1425</name>
</gene>
<dbReference type="EMBL" id="ADGQ01000032">
    <property type="protein sequence ID" value="EFM65000.1"/>
    <property type="molecule type" value="Genomic_DNA"/>
</dbReference>
<dbReference type="GO" id="GO:0005524">
    <property type="term" value="F:ATP binding"/>
    <property type="evidence" value="ECO:0007669"/>
    <property type="project" value="UniProtKB-KW"/>
</dbReference>
<evidence type="ECO:0000256" key="4">
    <source>
        <dbReference type="ARBA" id="ARBA00022598"/>
    </source>
</evidence>
<keyword evidence="4" id="KW-0436">Ligase</keyword>
<dbReference type="InterPro" id="IPR036565">
    <property type="entry name" value="Mur-like_cat_sf"/>
</dbReference>
<dbReference type="AlphaFoldDB" id="E0E294"/>
<evidence type="ECO:0000256" key="1">
    <source>
        <dbReference type="ARBA" id="ARBA00001946"/>
    </source>
</evidence>
<feature type="region of interest" description="Disordered" evidence="11">
    <location>
        <begin position="418"/>
        <end position="444"/>
    </location>
</feature>
<comment type="catalytic activity">
    <reaction evidence="10">
        <text>(6S)-5,6,7,8-tetrahydrofolyl-(gamma-L-Glu)(n) + L-glutamate + ATP = (6S)-5,6,7,8-tetrahydrofolyl-(gamma-L-Glu)(n+1) + ADP + phosphate + H(+)</text>
        <dbReference type="Rhea" id="RHEA:10580"/>
        <dbReference type="Rhea" id="RHEA-COMP:14738"/>
        <dbReference type="Rhea" id="RHEA-COMP:14740"/>
        <dbReference type="ChEBI" id="CHEBI:15378"/>
        <dbReference type="ChEBI" id="CHEBI:29985"/>
        <dbReference type="ChEBI" id="CHEBI:30616"/>
        <dbReference type="ChEBI" id="CHEBI:43474"/>
        <dbReference type="ChEBI" id="CHEBI:141005"/>
        <dbReference type="ChEBI" id="CHEBI:456216"/>
        <dbReference type="EC" id="6.3.2.17"/>
    </reaction>
</comment>
<dbReference type="Pfam" id="PF08245">
    <property type="entry name" value="Mur_ligase_M"/>
    <property type="match status" value="1"/>
</dbReference>
<dbReference type="InterPro" id="IPR036615">
    <property type="entry name" value="Mur_ligase_C_dom_sf"/>
</dbReference>
<evidence type="ECO:0000259" key="12">
    <source>
        <dbReference type="Pfam" id="PF02875"/>
    </source>
</evidence>
<dbReference type="InterPro" id="IPR013221">
    <property type="entry name" value="Mur_ligase_cen"/>
</dbReference>
<dbReference type="GO" id="GO:0005737">
    <property type="term" value="C:cytoplasm"/>
    <property type="evidence" value="ECO:0007669"/>
    <property type="project" value="TreeGrafter"/>
</dbReference>
<comment type="cofactor">
    <cofactor evidence="1">
        <name>Mg(2+)</name>
        <dbReference type="ChEBI" id="CHEBI:18420"/>
    </cofactor>
</comment>
<evidence type="ECO:0000256" key="11">
    <source>
        <dbReference type="SAM" id="MobiDB-lite"/>
    </source>
</evidence>
<dbReference type="GO" id="GO:0004326">
    <property type="term" value="F:tetrahydrofolylpolyglutamate synthase activity"/>
    <property type="evidence" value="ECO:0007669"/>
    <property type="project" value="UniProtKB-EC"/>
</dbReference>
<dbReference type="Gene3D" id="3.40.1190.10">
    <property type="entry name" value="Mur-like, catalytic domain"/>
    <property type="match status" value="1"/>
</dbReference>
<dbReference type="PROSITE" id="PS01012">
    <property type="entry name" value="FOLYLPOLYGLU_SYNT_2"/>
    <property type="match status" value="1"/>
</dbReference>
<keyword evidence="15" id="KW-1185">Reference proteome</keyword>
<dbReference type="PANTHER" id="PTHR11136">
    <property type="entry name" value="FOLYLPOLYGLUTAMATE SYNTHASE-RELATED"/>
    <property type="match status" value="1"/>
</dbReference>
<evidence type="ECO:0000256" key="7">
    <source>
        <dbReference type="ARBA" id="ARBA00022840"/>
    </source>
</evidence>
<dbReference type="EC" id="6.3.2.17" evidence="3"/>
<dbReference type="PANTHER" id="PTHR11136:SF0">
    <property type="entry name" value="DIHYDROFOLATE SYNTHETASE-RELATED"/>
    <property type="match status" value="1"/>
</dbReference>
<dbReference type="InterPro" id="IPR001645">
    <property type="entry name" value="Folylpolyglutamate_synth"/>
</dbReference>
<protein>
    <recommendedName>
        <fullName evidence="3">tetrahydrofolate synthase</fullName>
        <ecNumber evidence="3">6.3.2.17</ecNumber>
    </recommendedName>
    <alternativeName>
        <fullName evidence="9">Tetrahydrofolylpolyglutamate synthase</fullName>
    </alternativeName>
</protein>
<dbReference type="STRING" id="596315.HMPREF0634_1425"/>
<dbReference type="OrthoDB" id="9809356at2"/>
<dbReference type="eggNOG" id="COG0285">
    <property type="taxonomic scope" value="Bacteria"/>
</dbReference>
<dbReference type="GO" id="GO:0046872">
    <property type="term" value="F:metal ion binding"/>
    <property type="evidence" value="ECO:0007669"/>
    <property type="project" value="UniProtKB-KW"/>
</dbReference>
<dbReference type="PROSITE" id="PS01011">
    <property type="entry name" value="FOLYLPOLYGLU_SYNT_1"/>
    <property type="match status" value="1"/>
</dbReference>
<dbReference type="NCBIfam" id="TIGR01499">
    <property type="entry name" value="folC"/>
    <property type="match status" value="1"/>
</dbReference>
<dbReference type="FunFam" id="3.40.1190.10:FF:000011">
    <property type="entry name" value="Folylpolyglutamate synthase/dihydrofolate synthase"/>
    <property type="match status" value="1"/>
</dbReference>
<keyword evidence="5" id="KW-0479">Metal-binding</keyword>
<sequence>MNYSEALEFIHGVEKFGMVLGLDSIKNLLDRLDRPQDKLKFIHISGTNGKGSTSTFISNILIEAGYSVGLYTSPFLEVFNERIRLNGCNIDDQDLADSVELVKEACQKMLGEGLAHPTEFELVTATAFVYYASKQVDYVVLEVGLGGRYDATNVIDKSLVSAIASISLDHTKVLGDTIDKVAYEKAGIIKKKGQVIMYEQGPEATEVVERVCKEEGANLIISRNSGIEIKKSNLNNQVFDALDYLGNKYEDLKIRMIGRHQTKNALLALNIAAYLMENRLADKLSREAIYSGLLKSKWPGRMEILMDSPLFMIDGAHNLDGAQSLVGEIDRLLGEEWDKILVLGLLADKDVDGIVKILVPRFDRVIVTLPNNPRAMDVEELAYRVGMYCQDIICIEDIGQAVDYSFDLVDRLTRDEKARMHETEKRSKKSKSRQKKVTNENPKKKAIIGAGSLFLVGDIRSHVNRSISDR</sequence>
<reference evidence="14 15" key="1">
    <citation type="submission" date="2010-08" db="EMBL/GenBank/DDBJ databases">
        <authorList>
            <person name="Harkins D.M."/>
            <person name="Madupu R."/>
            <person name="Durkin A.S."/>
            <person name="Torralba M."/>
            <person name="Methe B."/>
            <person name="Sutton G.G."/>
            <person name="Nelson K.E."/>
        </authorList>
    </citation>
    <scope>NUCLEOTIDE SEQUENCE [LARGE SCALE GENOMIC DNA]</scope>
    <source>
        <strain evidence="14 15">DSM 17678</strain>
    </source>
</reference>
<dbReference type="Proteomes" id="UP000003244">
    <property type="component" value="Unassembled WGS sequence"/>
</dbReference>
<dbReference type="InterPro" id="IPR004101">
    <property type="entry name" value="Mur_ligase_C"/>
</dbReference>
<accession>E0E294</accession>
<evidence type="ECO:0000256" key="3">
    <source>
        <dbReference type="ARBA" id="ARBA00013025"/>
    </source>
</evidence>
<evidence type="ECO:0000256" key="8">
    <source>
        <dbReference type="ARBA" id="ARBA00022842"/>
    </source>
</evidence>
<name>E0E294_9FIRM</name>
<evidence type="ECO:0000256" key="6">
    <source>
        <dbReference type="ARBA" id="ARBA00022741"/>
    </source>
</evidence>
<evidence type="ECO:0000256" key="10">
    <source>
        <dbReference type="ARBA" id="ARBA00047493"/>
    </source>
</evidence>
<dbReference type="Gene3D" id="3.90.190.20">
    <property type="entry name" value="Mur ligase, C-terminal domain"/>
    <property type="match status" value="1"/>
</dbReference>
<evidence type="ECO:0000259" key="13">
    <source>
        <dbReference type="Pfam" id="PF08245"/>
    </source>
</evidence>
<evidence type="ECO:0000256" key="2">
    <source>
        <dbReference type="ARBA" id="ARBA00008276"/>
    </source>
</evidence>
<feature type="domain" description="Mur ligase central" evidence="13">
    <location>
        <begin position="44"/>
        <end position="271"/>
    </location>
</feature>
<dbReference type="GO" id="GO:0008841">
    <property type="term" value="F:dihydrofolate synthase activity"/>
    <property type="evidence" value="ECO:0007669"/>
    <property type="project" value="TreeGrafter"/>
</dbReference>
<dbReference type="InterPro" id="IPR018109">
    <property type="entry name" value="Folylpolyglutamate_synth_CS"/>
</dbReference>
<evidence type="ECO:0000256" key="9">
    <source>
        <dbReference type="ARBA" id="ARBA00030592"/>
    </source>
</evidence>
<evidence type="ECO:0000313" key="15">
    <source>
        <dbReference type="Proteomes" id="UP000003244"/>
    </source>
</evidence>
<comment type="caution">
    <text evidence="14">The sequence shown here is derived from an EMBL/GenBank/DDBJ whole genome shotgun (WGS) entry which is preliminary data.</text>
</comment>
<organism evidence="14 15">
    <name type="scientific">Peptostreptococcus stomatis DSM 17678</name>
    <dbReference type="NCBI Taxonomy" id="596315"/>
    <lineage>
        <taxon>Bacteria</taxon>
        <taxon>Bacillati</taxon>
        <taxon>Bacillota</taxon>
        <taxon>Clostridia</taxon>
        <taxon>Peptostreptococcales</taxon>
        <taxon>Peptostreptococcaceae</taxon>
        <taxon>Peptostreptococcus</taxon>
    </lineage>
</organism>
<dbReference type="PIRSF" id="PIRSF001563">
    <property type="entry name" value="Folylpolyglu_synth"/>
    <property type="match status" value="1"/>
</dbReference>
<evidence type="ECO:0000256" key="5">
    <source>
        <dbReference type="ARBA" id="ARBA00022723"/>
    </source>
</evidence>
<feature type="compositionally biased region" description="Basic residues" evidence="11">
    <location>
        <begin position="426"/>
        <end position="436"/>
    </location>
</feature>
<dbReference type="SUPFAM" id="SSF53623">
    <property type="entry name" value="MurD-like peptide ligases, catalytic domain"/>
    <property type="match status" value="1"/>
</dbReference>
<evidence type="ECO:0000313" key="14">
    <source>
        <dbReference type="EMBL" id="EFM65000.1"/>
    </source>
</evidence>
<proteinExistence type="inferred from homology"/>
<dbReference type="SUPFAM" id="SSF53244">
    <property type="entry name" value="MurD-like peptide ligases, peptide-binding domain"/>
    <property type="match status" value="1"/>
</dbReference>
<dbReference type="Pfam" id="PF02875">
    <property type="entry name" value="Mur_ligase_C"/>
    <property type="match status" value="1"/>
</dbReference>
<comment type="similarity">
    <text evidence="2">Belongs to the folylpolyglutamate synthase family.</text>
</comment>
<keyword evidence="8" id="KW-0460">Magnesium</keyword>